<name>A0A3P7RYG2_9FIRM</name>
<dbReference type="AlphaFoldDB" id="A0A3P7RYG2"/>
<dbReference type="InterPro" id="IPR055431">
    <property type="entry name" value="RsgI_M"/>
</dbReference>
<evidence type="ECO:0000256" key="2">
    <source>
        <dbReference type="ARBA" id="ARBA00022475"/>
    </source>
</evidence>
<organism evidence="9 10">
    <name type="scientific">Petrocella atlantisensis</name>
    <dbReference type="NCBI Taxonomy" id="2173034"/>
    <lineage>
        <taxon>Bacteria</taxon>
        <taxon>Bacillati</taxon>
        <taxon>Bacillota</taxon>
        <taxon>Clostridia</taxon>
        <taxon>Lachnospirales</taxon>
        <taxon>Vallitaleaceae</taxon>
        <taxon>Petrocella</taxon>
    </lineage>
</organism>
<evidence type="ECO:0000256" key="5">
    <source>
        <dbReference type="ARBA" id="ARBA00023136"/>
    </source>
</evidence>
<feature type="transmembrane region" description="Helical" evidence="7">
    <location>
        <begin position="71"/>
        <end position="92"/>
    </location>
</feature>
<evidence type="ECO:0000256" key="3">
    <source>
        <dbReference type="ARBA" id="ARBA00022692"/>
    </source>
</evidence>
<evidence type="ECO:0000313" key="10">
    <source>
        <dbReference type="Proteomes" id="UP000279029"/>
    </source>
</evidence>
<evidence type="ECO:0000256" key="4">
    <source>
        <dbReference type="ARBA" id="ARBA00022989"/>
    </source>
</evidence>
<keyword evidence="2" id="KW-1003">Cell membrane</keyword>
<protein>
    <recommendedName>
        <fullName evidence="8">RsgI N-terminal anti-sigma domain-containing protein</fullName>
    </recommendedName>
</protein>
<accession>A0A3P7RYG2</accession>
<evidence type="ECO:0000256" key="6">
    <source>
        <dbReference type="SAM" id="MobiDB-lite"/>
    </source>
</evidence>
<dbReference type="EMBL" id="LR130778">
    <property type="protein sequence ID" value="VDN47612.1"/>
    <property type="molecule type" value="Genomic_DNA"/>
</dbReference>
<dbReference type="PROSITE" id="PS51849">
    <property type="entry name" value="RSGI_N"/>
    <property type="match status" value="1"/>
</dbReference>
<feature type="region of interest" description="Disordered" evidence="6">
    <location>
        <begin position="273"/>
        <end position="458"/>
    </location>
</feature>
<evidence type="ECO:0000256" key="7">
    <source>
        <dbReference type="SAM" id="Phobius"/>
    </source>
</evidence>
<dbReference type="KEGG" id="cbar:PATL70BA_1723"/>
<dbReference type="Pfam" id="PF23750">
    <property type="entry name" value="RsgI_M"/>
    <property type="match status" value="1"/>
</dbReference>
<keyword evidence="5 7" id="KW-0472">Membrane</keyword>
<feature type="compositionally biased region" description="Basic and acidic residues" evidence="6">
    <location>
        <begin position="314"/>
        <end position="401"/>
    </location>
</feature>
<dbReference type="InterPro" id="IPR024449">
    <property type="entry name" value="Anti-sigma_RsgI_N"/>
</dbReference>
<keyword evidence="3 7" id="KW-0812">Transmembrane</keyword>
<comment type="subcellular location">
    <subcellularLocation>
        <location evidence="1">Cell membrane</location>
        <topology evidence="1">Single-pass membrane protein</topology>
    </subcellularLocation>
</comment>
<feature type="compositionally biased region" description="Basic and acidic residues" evidence="6">
    <location>
        <begin position="440"/>
        <end position="458"/>
    </location>
</feature>
<sequence>MKTDIIKKDTTIPETIKIGSVLELKKAYAILLSEGMEFVYVNIKEGMAVGQTIYYFEEDIYKSNRMNYKNLLVYAASICFMFILLYSATHVIRFGQQPPVSYGIVTMDINPSVEMRIDMAGKVLEIMPLNEDATVIIQDEYRGMLLEDVLDILTNNAVGAGFLKEDGVVMLTYTVVNQDKQDLSEVKSDEDENSKRIEAYMEKKRDHYKFLFAKGTEESLRAAKSQGLTVGKYMFMKYMSEDISLEKMKEMSIEEIFGIIENTDFEYNDKHAPVLQSPSEDKSQDQRSKTNNSNKDKDKDKETPSSSNSSEEEINNRDKDQQIEKEVEKEIKEVEKEAEKEIKEVEKEEVKVEKEEVKVEKEEIKDEEKEIKEVEKDEEKEIKEEIKEEEKEADKEEKEVKEEEADKEVKEEKTNNGIGKQDDTNVEEVKDTTKVNSSKSETKTETKTEKNTDHNKNK</sequence>
<feature type="compositionally biased region" description="Basic and acidic residues" evidence="6">
    <location>
        <begin position="279"/>
        <end position="303"/>
    </location>
</feature>
<keyword evidence="10" id="KW-1185">Reference proteome</keyword>
<evidence type="ECO:0000259" key="8">
    <source>
        <dbReference type="PROSITE" id="PS51849"/>
    </source>
</evidence>
<dbReference type="Pfam" id="PF12791">
    <property type="entry name" value="RsgI_N"/>
    <property type="match status" value="1"/>
</dbReference>
<keyword evidence="4 7" id="KW-1133">Transmembrane helix</keyword>
<gene>
    <name evidence="9" type="ORF">PATL70BA_1723</name>
</gene>
<dbReference type="RefSeq" id="WP_172596170.1">
    <property type="nucleotide sequence ID" value="NZ_LR130778.1"/>
</dbReference>
<evidence type="ECO:0000256" key="1">
    <source>
        <dbReference type="ARBA" id="ARBA00004162"/>
    </source>
</evidence>
<dbReference type="Proteomes" id="UP000279029">
    <property type="component" value="Chromosome"/>
</dbReference>
<evidence type="ECO:0000313" key="9">
    <source>
        <dbReference type="EMBL" id="VDN47612.1"/>
    </source>
</evidence>
<feature type="compositionally biased region" description="Basic and acidic residues" evidence="6">
    <location>
        <begin position="407"/>
        <end position="433"/>
    </location>
</feature>
<feature type="domain" description="RsgI N-terminal anti-sigma" evidence="8">
    <location>
        <begin position="17"/>
        <end position="64"/>
    </location>
</feature>
<proteinExistence type="predicted"/>
<reference evidence="9 10" key="1">
    <citation type="submission" date="2018-09" db="EMBL/GenBank/DDBJ databases">
        <authorList>
            <person name="Postec A."/>
        </authorList>
    </citation>
    <scope>NUCLEOTIDE SEQUENCE [LARGE SCALE GENOMIC DNA]</scope>
    <source>
        <strain evidence="9">70B-A</strain>
    </source>
</reference>
<dbReference type="GO" id="GO:0005886">
    <property type="term" value="C:plasma membrane"/>
    <property type="evidence" value="ECO:0007669"/>
    <property type="project" value="UniProtKB-SubCell"/>
</dbReference>